<dbReference type="Proteomes" id="UP001203342">
    <property type="component" value="Unassembled WGS sequence"/>
</dbReference>
<evidence type="ECO:0000313" key="1">
    <source>
        <dbReference type="EMBL" id="MCL9771063.1"/>
    </source>
</evidence>
<reference evidence="1 2" key="1">
    <citation type="submission" date="2022-05" db="EMBL/GenBank/DDBJ databases">
        <title>Flavobacterium sp., isolated from activated sludge.</title>
        <authorList>
            <person name="Ran Q."/>
        </authorList>
    </citation>
    <scope>NUCLEOTIDE SEQUENCE [LARGE SCALE GENOMIC DNA]</scope>
    <source>
        <strain evidence="1 2">HXWNR69</strain>
    </source>
</reference>
<comment type="caution">
    <text evidence="1">The sequence shown here is derived from an EMBL/GenBank/DDBJ whole genome shotgun (WGS) entry which is preliminary data.</text>
</comment>
<keyword evidence="2" id="KW-1185">Reference proteome</keyword>
<dbReference type="RefSeq" id="WP_250582951.1">
    <property type="nucleotide sequence ID" value="NZ_JAMLJN010000011.1"/>
</dbReference>
<sequence length="162" mass="19240">MKKIFYLFLSFYLAQSDSFIQKITNDFNSNSNFLVLNIKAKNYNGLAIIENDDLFTYYQITQNKNKQEYKLLTQEILSKKNHIEINENYIEKWGFIKVKESEKIKNKFKKGLNSFIKIYFNDDLIEKGITNEDEKAFIIKILFENKISSYIDDETGLLILNK</sequence>
<proteinExistence type="predicted"/>
<name>A0ABT0TJS5_9FLAO</name>
<dbReference type="EMBL" id="JAMLJN010000011">
    <property type="protein sequence ID" value="MCL9771063.1"/>
    <property type="molecule type" value="Genomic_DNA"/>
</dbReference>
<gene>
    <name evidence="1" type="ORF">NAT47_11615</name>
</gene>
<evidence type="ECO:0000313" key="2">
    <source>
        <dbReference type="Proteomes" id="UP001203342"/>
    </source>
</evidence>
<accession>A0ABT0TJS5</accession>
<protein>
    <submittedName>
        <fullName evidence="1">Uncharacterized protein</fullName>
    </submittedName>
</protein>
<organism evidence="1 2">
    <name type="scientific">Flavobacterium fragile</name>
    <dbReference type="NCBI Taxonomy" id="2949085"/>
    <lineage>
        <taxon>Bacteria</taxon>
        <taxon>Pseudomonadati</taxon>
        <taxon>Bacteroidota</taxon>
        <taxon>Flavobacteriia</taxon>
        <taxon>Flavobacteriales</taxon>
        <taxon>Flavobacteriaceae</taxon>
        <taxon>Flavobacterium</taxon>
    </lineage>
</organism>